<protein>
    <submittedName>
        <fullName evidence="3">Uncharacterized protein</fullName>
    </submittedName>
</protein>
<organism evidence="3 5">
    <name type="scientific">Puccinia graminis f. sp. tritici</name>
    <dbReference type="NCBI Taxonomy" id="56615"/>
    <lineage>
        <taxon>Eukaryota</taxon>
        <taxon>Fungi</taxon>
        <taxon>Dikarya</taxon>
        <taxon>Basidiomycota</taxon>
        <taxon>Pucciniomycotina</taxon>
        <taxon>Pucciniomycetes</taxon>
        <taxon>Pucciniales</taxon>
        <taxon>Pucciniaceae</taxon>
        <taxon>Puccinia</taxon>
    </lineage>
</organism>
<gene>
    <name evidence="2" type="ORF">PGT21_014345</name>
    <name evidence="3" type="ORF">PGTUg99_014635</name>
</gene>
<evidence type="ECO:0000313" key="5">
    <source>
        <dbReference type="Proteomes" id="UP000325313"/>
    </source>
</evidence>
<dbReference type="OrthoDB" id="2507926at2759"/>
<sequence length="120" mass="13370">MKFVAVFLALMLHDQVLCADTPIKYTCRGQWDNSLPQGLCMLDSAKAEQSINRVMVWVKDQIVVDQAAGIFKCDYPINPDEGKIRGWCTNNVVLDPNTPNGMTPDSAKFIDYGFDAVVVK</sequence>
<feature type="chain" id="PRO_5036366450" evidence="1">
    <location>
        <begin position="19"/>
        <end position="120"/>
    </location>
</feature>
<proteinExistence type="predicted"/>
<reference evidence="4 5" key="1">
    <citation type="submission" date="2019-05" db="EMBL/GenBank/DDBJ databases">
        <title>Emergence of the Ug99 lineage of the wheat stem rust pathogen through somatic hybridization.</title>
        <authorList>
            <person name="Li F."/>
            <person name="Upadhyaya N.M."/>
            <person name="Sperschneider J."/>
            <person name="Matny O."/>
            <person name="Nguyen-Phuc H."/>
            <person name="Mago R."/>
            <person name="Raley C."/>
            <person name="Miller M.E."/>
            <person name="Silverstein K.A.T."/>
            <person name="Henningsen E."/>
            <person name="Hirsch C.D."/>
            <person name="Visser B."/>
            <person name="Pretorius Z.A."/>
            <person name="Steffenson B.J."/>
            <person name="Schwessinger B."/>
            <person name="Dodds P.N."/>
            <person name="Figueroa M."/>
        </authorList>
    </citation>
    <scope>NUCLEOTIDE SEQUENCE [LARGE SCALE GENOMIC DNA]</scope>
    <source>
        <strain evidence="2">21-0</strain>
        <strain evidence="3 5">Ug99</strain>
    </source>
</reference>
<evidence type="ECO:0000313" key="3">
    <source>
        <dbReference type="EMBL" id="KAA1104979.1"/>
    </source>
</evidence>
<evidence type="ECO:0000313" key="2">
    <source>
        <dbReference type="EMBL" id="KAA1065889.1"/>
    </source>
</evidence>
<dbReference type="Proteomes" id="UP000325313">
    <property type="component" value="Unassembled WGS sequence"/>
</dbReference>
<keyword evidence="1" id="KW-0732">Signal</keyword>
<dbReference type="EMBL" id="VSWC01000196">
    <property type="protein sequence ID" value="KAA1065889.1"/>
    <property type="molecule type" value="Genomic_DNA"/>
</dbReference>
<accession>A0A5B0PWF2</accession>
<evidence type="ECO:0000313" key="4">
    <source>
        <dbReference type="Proteomes" id="UP000324748"/>
    </source>
</evidence>
<feature type="signal peptide" evidence="1">
    <location>
        <begin position="1"/>
        <end position="18"/>
    </location>
</feature>
<comment type="caution">
    <text evidence="3">The sequence shown here is derived from an EMBL/GenBank/DDBJ whole genome shotgun (WGS) entry which is preliminary data.</text>
</comment>
<dbReference type="Proteomes" id="UP000324748">
    <property type="component" value="Unassembled WGS sequence"/>
</dbReference>
<keyword evidence="4" id="KW-1185">Reference proteome</keyword>
<name>A0A5B0PWF2_PUCGR</name>
<dbReference type="EMBL" id="VDEP01000314">
    <property type="protein sequence ID" value="KAA1104979.1"/>
    <property type="molecule type" value="Genomic_DNA"/>
</dbReference>
<evidence type="ECO:0000256" key="1">
    <source>
        <dbReference type="SAM" id="SignalP"/>
    </source>
</evidence>
<dbReference type="AlphaFoldDB" id="A0A5B0PWF2"/>